<evidence type="ECO:0000256" key="1">
    <source>
        <dbReference type="SAM" id="MobiDB-lite"/>
    </source>
</evidence>
<name>A0AAV4IH93_9GAST</name>
<evidence type="ECO:0000313" key="2">
    <source>
        <dbReference type="EMBL" id="GFS09469.1"/>
    </source>
</evidence>
<comment type="caution">
    <text evidence="2">The sequence shown here is derived from an EMBL/GenBank/DDBJ whole genome shotgun (WGS) entry which is preliminary data.</text>
</comment>
<feature type="compositionally biased region" description="Polar residues" evidence="1">
    <location>
        <begin position="74"/>
        <end position="88"/>
    </location>
</feature>
<dbReference type="AlphaFoldDB" id="A0AAV4IH93"/>
<reference evidence="2 3" key="1">
    <citation type="journal article" date="2021" name="Elife">
        <title>Chloroplast acquisition without the gene transfer in kleptoplastic sea slugs, Plakobranchus ocellatus.</title>
        <authorList>
            <person name="Maeda T."/>
            <person name="Takahashi S."/>
            <person name="Yoshida T."/>
            <person name="Shimamura S."/>
            <person name="Takaki Y."/>
            <person name="Nagai Y."/>
            <person name="Toyoda A."/>
            <person name="Suzuki Y."/>
            <person name="Arimoto A."/>
            <person name="Ishii H."/>
            <person name="Satoh N."/>
            <person name="Nishiyama T."/>
            <person name="Hasebe M."/>
            <person name="Maruyama T."/>
            <person name="Minagawa J."/>
            <person name="Obokata J."/>
            <person name="Shigenobu S."/>
        </authorList>
    </citation>
    <scope>NUCLEOTIDE SEQUENCE [LARGE SCALE GENOMIC DNA]</scope>
</reference>
<keyword evidence="3" id="KW-1185">Reference proteome</keyword>
<sequence>MPYKLTGVQQQIKRITLGHWQDLSQPMVGYSFNASLRVCFRCDGTFSATAAAMLEAVEGVGLVERQAALSPITTASAKQNGSQATKTSSLRRETLNSFIKRN</sequence>
<accession>A0AAV4IH93</accession>
<protein>
    <submittedName>
        <fullName evidence="2">Uncharacterized protein</fullName>
    </submittedName>
</protein>
<dbReference type="Proteomes" id="UP000762676">
    <property type="component" value="Unassembled WGS sequence"/>
</dbReference>
<feature type="region of interest" description="Disordered" evidence="1">
    <location>
        <begin position="74"/>
        <end position="102"/>
    </location>
</feature>
<gene>
    <name evidence="2" type="ORF">ElyMa_003038100</name>
</gene>
<organism evidence="2 3">
    <name type="scientific">Elysia marginata</name>
    <dbReference type="NCBI Taxonomy" id="1093978"/>
    <lineage>
        <taxon>Eukaryota</taxon>
        <taxon>Metazoa</taxon>
        <taxon>Spiralia</taxon>
        <taxon>Lophotrochozoa</taxon>
        <taxon>Mollusca</taxon>
        <taxon>Gastropoda</taxon>
        <taxon>Heterobranchia</taxon>
        <taxon>Euthyneura</taxon>
        <taxon>Panpulmonata</taxon>
        <taxon>Sacoglossa</taxon>
        <taxon>Placobranchoidea</taxon>
        <taxon>Plakobranchidae</taxon>
        <taxon>Elysia</taxon>
    </lineage>
</organism>
<dbReference type="EMBL" id="BMAT01006281">
    <property type="protein sequence ID" value="GFS09469.1"/>
    <property type="molecule type" value="Genomic_DNA"/>
</dbReference>
<evidence type="ECO:0000313" key="3">
    <source>
        <dbReference type="Proteomes" id="UP000762676"/>
    </source>
</evidence>
<proteinExistence type="predicted"/>